<dbReference type="InterPro" id="IPR020846">
    <property type="entry name" value="MFS_dom"/>
</dbReference>
<feature type="transmembrane region" description="Helical" evidence="6">
    <location>
        <begin position="397"/>
        <end position="418"/>
    </location>
</feature>
<protein>
    <submittedName>
        <fullName evidence="8">MFS general substrate transporter</fullName>
    </submittedName>
</protein>
<evidence type="ECO:0000256" key="6">
    <source>
        <dbReference type="SAM" id="Phobius"/>
    </source>
</evidence>
<feature type="transmembrane region" description="Helical" evidence="6">
    <location>
        <begin position="124"/>
        <end position="143"/>
    </location>
</feature>
<feature type="transmembrane region" description="Helical" evidence="6">
    <location>
        <begin position="150"/>
        <end position="168"/>
    </location>
</feature>
<dbReference type="InterPro" id="IPR011701">
    <property type="entry name" value="MFS"/>
</dbReference>
<evidence type="ECO:0000313" key="8">
    <source>
        <dbReference type="EMBL" id="KAF2665827.1"/>
    </source>
</evidence>
<evidence type="ECO:0000256" key="1">
    <source>
        <dbReference type="ARBA" id="ARBA00004141"/>
    </source>
</evidence>
<gene>
    <name evidence="8" type="ORF">BT63DRAFT_459405</name>
</gene>
<evidence type="ECO:0000259" key="7">
    <source>
        <dbReference type="PROSITE" id="PS50850"/>
    </source>
</evidence>
<feature type="region of interest" description="Disordered" evidence="5">
    <location>
        <begin position="1"/>
        <end position="52"/>
    </location>
</feature>
<evidence type="ECO:0000256" key="4">
    <source>
        <dbReference type="ARBA" id="ARBA00023136"/>
    </source>
</evidence>
<feature type="transmembrane region" description="Helical" evidence="6">
    <location>
        <begin position="315"/>
        <end position="335"/>
    </location>
</feature>
<dbReference type="Pfam" id="PF07690">
    <property type="entry name" value="MFS_1"/>
    <property type="match status" value="1"/>
</dbReference>
<keyword evidence="9" id="KW-1185">Reference proteome</keyword>
<organism evidence="8 9">
    <name type="scientific">Microthyrium microscopicum</name>
    <dbReference type="NCBI Taxonomy" id="703497"/>
    <lineage>
        <taxon>Eukaryota</taxon>
        <taxon>Fungi</taxon>
        <taxon>Dikarya</taxon>
        <taxon>Ascomycota</taxon>
        <taxon>Pezizomycotina</taxon>
        <taxon>Dothideomycetes</taxon>
        <taxon>Dothideomycetes incertae sedis</taxon>
        <taxon>Microthyriales</taxon>
        <taxon>Microthyriaceae</taxon>
        <taxon>Microthyrium</taxon>
    </lineage>
</organism>
<keyword evidence="2 6" id="KW-0812">Transmembrane</keyword>
<dbReference type="OrthoDB" id="2533084at2759"/>
<feature type="transmembrane region" description="Helical" evidence="6">
    <location>
        <begin position="490"/>
        <end position="509"/>
    </location>
</feature>
<dbReference type="GO" id="GO:0005886">
    <property type="term" value="C:plasma membrane"/>
    <property type="evidence" value="ECO:0007669"/>
    <property type="project" value="TreeGrafter"/>
</dbReference>
<dbReference type="PANTHER" id="PTHR23502:SF159">
    <property type="entry name" value="TRANSPORTER, PUTATIVE (AFU_ORTHOLOGUE AFUA_4G14230)-RELATED"/>
    <property type="match status" value="1"/>
</dbReference>
<feature type="transmembrane region" description="Helical" evidence="6">
    <location>
        <begin position="84"/>
        <end position="104"/>
    </location>
</feature>
<feature type="transmembrane region" description="Helical" evidence="6">
    <location>
        <begin position="180"/>
        <end position="202"/>
    </location>
</feature>
<feature type="transmembrane region" description="Helical" evidence="6">
    <location>
        <begin position="236"/>
        <end position="257"/>
    </location>
</feature>
<sequence>MADNQLPEKGASEKVHQRHSRHLEELEDGQYVVGHHVRERAGSDSGSDASGLKTTADGSVVLIPQPSDDPSDPLNWSWTKKHSVLLALIPGCILTDFVITWGTTLFEQQAPEFHMIVPDVANSISGAIFMQGPGGLLAVPLAQRYGRLPVLFWCQFATLISSIGATYAKGYAGFTACRTLQGFFGAPPQVIGLSIVHDMFFFHERARKINIWAFSFLIGPYLGPFLSGFIAEGLDWRNNFGVLCGLYGLSVLMVILLGDETLYNRDVAAVRYARQPGIAGKIKRLVGITGYQQSGDKPGVFEVAKDLFGIFARPYILIPGLLFITFQTMWTIGLVSTISQFVKPPPYLFSNTATALIFLAPMIGTILAELWGHWFNDFIATRYIKSHNGVFKPEARLFGVYIPWIFGVCGLVLFGQGLQHHLHWVSIAFGWGLNCFSTLGSATAVSAYFLDVMPQHAALTAAWLNAFRTVGGFTVTYFQIKWVANNGPAVTFGCQAAIVAFFVLSIVITQLKGASWRARFPPPATSRTT</sequence>
<dbReference type="GO" id="GO:0022857">
    <property type="term" value="F:transmembrane transporter activity"/>
    <property type="evidence" value="ECO:0007669"/>
    <property type="project" value="InterPro"/>
</dbReference>
<dbReference type="PROSITE" id="PS50850">
    <property type="entry name" value="MFS"/>
    <property type="match status" value="1"/>
</dbReference>
<proteinExistence type="predicted"/>
<accession>A0A6A6U335</accession>
<evidence type="ECO:0000256" key="2">
    <source>
        <dbReference type="ARBA" id="ARBA00022692"/>
    </source>
</evidence>
<dbReference type="SUPFAM" id="SSF103473">
    <property type="entry name" value="MFS general substrate transporter"/>
    <property type="match status" value="1"/>
</dbReference>
<comment type="subcellular location">
    <subcellularLocation>
        <location evidence="1">Membrane</location>
        <topology evidence="1">Multi-pass membrane protein</topology>
    </subcellularLocation>
</comment>
<dbReference type="AlphaFoldDB" id="A0A6A6U335"/>
<reference evidence="8" key="1">
    <citation type="journal article" date="2020" name="Stud. Mycol.">
        <title>101 Dothideomycetes genomes: a test case for predicting lifestyles and emergence of pathogens.</title>
        <authorList>
            <person name="Haridas S."/>
            <person name="Albert R."/>
            <person name="Binder M."/>
            <person name="Bloem J."/>
            <person name="Labutti K."/>
            <person name="Salamov A."/>
            <person name="Andreopoulos B."/>
            <person name="Baker S."/>
            <person name="Barry K."/>
            <person name="Bills G."/>
            <person name="Bluhm B."/>
            <person name="Cannon C."/>
            <person name="Castanera R."/>
            <person name="Culley D."/>
            <person name="Daum C."/>
            <person name="Ezra D."/>
            <person name="Gonzalez J."/>
            <person name="Henrissat B."/>
            <person name="Kuo A."/>
            <person name="Liang C."/>
            <person name="Lipzen A."/>
            <person name="Lutzoni F."/>
            <person name="Magnuson J."/>
            <person name="Mondo S."/>
            <person name="Nolan M."/>
            <person name="Ohm R."/>
            <person name="Pangilinan J."/>
            <person name="Park H.-J."/>
            <person name="Ramirez L."/>
            <person name="Alfaro M."/>
            <person name="Sun H."/>
            <person name="Tritt A."/>
            <person name="Yoshinaga Y."/>
            <person name="Zwiers L.-H."/>
            <person name="Turgeon B."/>
            <person name="Goodwin S."/>
            <person name="Spatafora J."/>
            <person name="Crous P."/>
            <person name="Grigoriev I."/>
        </authorList>
    </citation>
    <scope>NUCLEOTIDE SEQUENCE</scope>
    <source>
        <strain evidence="8">CBS 115976</strain>
    </source>
</reference>
<dbReference type="PANTHER" id="PTHR23502">
    <property type="entry name" value="MAJOR FACILITATOR SUPERFAMILY"/>
    <property type="match status" value="1"/>
</dbReference>
<feature type="transmembrane region" description="Helical" evidence="6">
    <location>
        <begin position="424"/>
        <end position="450"/>
    </location>
</feature>
<feature type="domain" description="Major facilitator superfamily (MFS) profile" evidence="7">
    <location>
        <begin position="84"/>
        <end position="512"/>
    </location>
</feature>
<dbReference type="EMBL" id="MU004240">
    <property type="protein sequence ID" value="KAF2665827.1"/>
    <property type="molecule type" value="Genomic_DNA"/>
</dbReference>
<keyword evidence="3 6" id="KW-1133">Transmembrane helix</keyword>
<feature type="transmembrane region" description="Helical" evidence="6">
    <location>
        <begin position="355"/>
        <end position="376"/>
    </location>
</feature>
<keyword evidence="4 6" id="KW-0472">Membrane</keyword>
<evidence type="ECO:0000256" key="5">
    <source>
        <dbReference type="SAM" id="MobiDB-lite"/>
    </source>
</evidence>
<dbReference type="Proteomes" id="UP000799302">
    <property type="component" value="Unassembled WGS sequence"/>
</dbReference>
<feature type="transmembrane region" description="Helical" evidence="6">
    <location>
        <begin position="209"/>
        <end position="230"/>
    </location>
</feature>
<name>A0A6A6U335_9PEZI</name>
<dbReference type="InterPro" id="IPR036259">
    <property type="entry name" value="MFS_trans_sf"/>
</dbReference>
<feature type="transmembrane region" description="Helical" evidence="6">
    <location>
        <begin position="457"/>
        <end position="478"/>
    </location>
</feature>
<evidence type="ECO:0000313" key="9">
    <source>
        <dbReference type="Proteomes" id="UP000799302"/>
    </source>
</evidence>
<evidence type="ECO:0000256" key="3">
    <source>
        <dbReference type="ARBA" id="ARBA00022989"/>
    </source>
</evidence>
<dbReference type="Gene3D" id="1.20.1250.20">
    <property type="entry name" value="MFS general substrate transporter like domains"/>
    <property type="match status" value="1"/>
</dbReference>